<evidence type="ECO:0000313" key="1">
    <source>
        <dbReference type="EMBL" id="GAB0172977.1"/>
    </source>
</evidence>
<gene>
    <name evidence="1" type="ORF">NHP164001_09930</name>
</gene>
<dbReference type="Proteomes" id="UP001562457">
    <property type="component" value="Unassembled WGS sequence"/>
</dbReference>
<dbReference type="RefSeq" id="WP_369607355.1">
    <property type="nucleotide sequence ID" value="NZ_BAAFHN010000019.1"/>
</dbReference>
<evidence type="ECO:0000313" key="2">
    <source>
        <dbReference type="Proteomes" id="UP001562457"/>
    </source>
</evidence>
<proteinExistence type="predicted"/>
<name>A0ABQ0D3S4_9HELI</name>
<protein>
    <recommendedName>
        <fullName evidence="3">Lipoprotein</fullName>
    </recommendedName>
</protein>
<keyword evidence="2" id="KW-1185">Reference proteome</keyword>
<dbReference type="EMBL" id="BAAFHN010000019">
    <property type="protein sequence ID" value="GAB0172977.1"/>
    <property type="molecule type" value="Genomic_DNA"/>
</dbReference>
<reference evidence="1 2" key="1">
    <citation type="submission" date="2024-06" db="EMBL/GenBank/DDBJ databases">
        <title>Draft genome sequence of Helicobacter trogontum NHP16-4001.</title>
        <authorList>
            <person name="Rimbara E."/>
            <person name="Suzuki M."/>
        </authorList>
    </citation>
    <scope>NUCLEOTIDE SEQUENCE [LARGE SCALE GENOMIC DNA]</scope>
    <source>
        <strain evidence="1 2">NHP16-4001</strain>
    </source>
</reference>
<sequence>MLKAMLHVIVPSLLFMGCTQTLPECKSDEDKQRGCAAREYHKNGLIIAFFKILMYKITHYFYRRAMC</sequence>
<accession>A0ABQ0D3S4</accession>
<organism evidence="1 2">
    <name type="scientific">Helicobacter trogontum</name>
    <dbReference type="NCBI Taxonomy" id="50960"/>
    <lineage>
        <taxon>Bacteria</taxon>
        <taxon>Pseudomonadati</taxon>
        <taxon>Campylobacterota</taxon>
        <taxon>Epsilonproteobacteria</taxon>
        <taxon>Campylobacterales</taxon>
        <taxon>Helicobacteraceae</taxon>
        <taxon>Helicobacter</taxon>
    </lineage>
</organism>
<dbReference type="PROSITE" id="PS51257">
    <property type="entry name" value="PROKAR_LIPOPROTEIN"/>
    <property type="match status" value="1"/>
</dbReference>
<comment type="caution">
    <text evidence="1">The sequence shown here is derived from an EMBL/GenBank/DDBJ whole genome shotgun (WGS) entry which is preliminary data.</text>
</comment>
<evidence type="ECO:0008006" key="3">
    <source>
        <dbReference type="Google" id="ProtNLM"/>
    </source>
</evidence>